<dbReference type="InterPro" id="IPR009097">
    <property type="entry name" value="Cyclic_Pdiesterase"/>
</dbReference>
<dbReference type="GO" id="GO:0010738">
    <property type="term" value="P:regulation of protein kinase A signaling"/>
    <property type="evidence" value="ECO:0007669"/>
    <property type="project" value="TreeGrafter"/>
</dbReference>
<evidence type="ECO:0000313" key="4">
    <source>
        <dbReference type="WBParaSite" id="jg23402.2"/>
    </source>
</evidence>
<dbReference type="AlphaFoldDB" id="A0A915DUS7"/>
<dbReference type="InterPro" id="IPR019510">
    <property type="entry name" value="AKAP7-like_phosphoesterase"/>
</dbReference>
<dbReference type="Pfam" id="PF10469">
    <property type="entry name" value="AKAP7_NLS"/>
    <property type="match status" value="1"/>
</dbReference>
<proteinExistence type="predicted"/>
<dbReference type="GO" id="GO:0005829">
    <property type="term" value="C:cytosol"/>
    <property type="evidence" value="ECO:0007669"/>
    <property type="project" value="TreeGrafter"/>
</dbReference>
<dbReference type="GO" id="GO:0034237">
    <property type="term" value="F:protein kinase A regulatory subunit binding"/>
    <property type="evidence" value="ECO:0007669"/>
    <property type="project" value="TreeGrafter"/>
</dbReference>
<accession>A0A915DUS7</accession>
<dbReference type="PANTHER" id="PTHR15934:SF2">
    <property type="entry name" value="A-KINASE ANCHOR PROTEIN 7-LIKE PHOSPHOESTERASE DOMAIN-CONTAINING PROTEIN"/>
    <property type="match status" value="1"/>
</dbReference>
<dbReference type="WBParaSite" id="jg23402.2">
    <property type="protein sequence ID" value="jg23402.2"/>
    <property type="gene ID" value="jg23402"/>
</dbReference>
<evidence type="ECO:0000259" key="2">
    <source>
        <dbReference type="Pfam" id="PF10469"/>
    </source>
</evidence>
<sequence>MRAAPIAYQSQLLYVHSTTKIVEVFAHQALEDQLKRWFIVLQLQQAWTHVLRMPSVSRWWWRRSSLLQVPGTVHMSRECSQGEIERFESGSEYMDSNELKCVSPDFEATFEDINLPKMRRKYNVHKNSVDRIKLDKDWTSRFWLVLLEITKKIHLDALKLLKKVFLSSLKLQKLLSHEKGKVDISKSKCMNLNLFECLYSETTFEPDENARPHTVYILHYESDKEEYEVEDSDKEESDEEELDEEEYEVKDSDKEESDEEELDEEEYEVEDSDKEESDEEESDEEEYEVEDSDKEESDEEESDEEEKLVFPHFVLHTKKSKLHIQFHINSKRIQQKVDQVQNELVSADLRFYEFLQSTSTLHVTMLAVNYFEEYGLTRIIYALHYSVKLIRKHYKVQNFQITFDGLSSFNENYNKILYAAVSQKDDSLQKLLDIKYILQHIFVAVGIHVLYNDKEFNPHMTIINIKEPSISDLELVEIWKSTFRSRPCYFGKEKISGFELSVKEYGEYQKILYVPL</sequence>
<feature type="domain" description="A-kinase anchor protein 7-like phosphoesterase" evidence="2">
    <location>
        <begin position="324"/>
        <end position="502"/>
    </location>
</feature>
<evidence type="ECO:0000256" key="1">
    <source>
        <dbReference type="SAM" id="MobiDB-lite"/>
    </source>
</evidence>
<protein>
    <submittedName>
        <fullName evidence="4">A-kinase anchor protein 7-like phosphoesterase domain-containing protein</fullName>
    </submittedName>
</protein>
<feature type="compositionally biased region" description="Acidic residues" evidence="1">
    <location>
        <begin position="223"/>
        <end position="306"/>
    </location>
</feature>
<dbReference type="Gene3D" id="3.90.1140.10">
    <property type="entry name" value="Cyclic phosphodiesterase"/>
    <property type="match status" value="1"/>
</dbReference>
<name>A0A915DUS7_9BILA</name>
<dbReference type="SUPFAM" id="SSF55144">
    <property type="entry name" value="LigT-like"/>
    <property type="match status" value="1"/>
</dbReference>
<evidence type="ECO:0000313" key="3">
    <source>
        <dbReference type="Proteomes" id="UP000887574"/>
    </source>
</evidence>
<organism evidence="3 4">
    <name type="scientific">Ditylenchus dipsaci</name>
    <dbReference type="NCBI Taxonomy" id="166011"/>
    <lineage>
        <taxon>Eukaryota</taxon>
        <taxon>Metazoa</taxon>
        <taxon>Ecdysozoa</taxon>
        <taxon>Nematoda</taxon>
        <taxon>Chromadorea</taxon>
        <taxon>Rhabditida</taxon>
        <taxon>Tylenchina</taxon>
        <taxon>Tylenchomorpha</taxon>
        <taxon>Sphaerularioidea</taxon>
        <taxon>Anguinidae</taxon>
        <taxon>Anguininae</taxon>
        <taxon>Ditylenchus</taxon>
    </lineage>
</organism>
<dbReference type="InterPro" id="IPR052641">
    <property type="entry name" value="AKAP7_isoform_gamma"/>
</dbReference>
<feature type="region of interest" description="Disordered" evidence="1">
    <location>
        <begin position="221"/>
        <end position="307"/>
    </location>
</feature>
<reference evidence="4" key="1">
    <citation type="submission" date="2022-11" db="UniProtKB">
        <authorList>
            <consortium name="WormBaseParasite"/>
        </authorList>
    </citation>
    <scope>IDENTIFICATION</scope>
</reference>
<dbReference type="Proteomes" id="UP000887574">
    <property type="component" value="Unplaced"/>
</dbReference>
<dbReference type="PANTHER" id="PTHR15934">
    <property type="entry name" value="RNA 2',3'-CYCLIC PHOSPHODIESTERASE"/>
    <property type="match status" value="1"/>
</dbReference>
<keyword evidence="3" id="KW-1185">Reference proteome</keyword>